<evidence type="ECO:0000313" key="1">
    <source>
        <dbReference type="EMBL" id="GGA03384.1"/>
    </source>
</evidence>
<dbReference type="EMBL" id="BMID01000001">
    <property type="protein sequence ID" value="GGA03384.1"/>
    <property type="molecule type" value="Genomic_DNA"/>
</dbReference>
<sequence length="168" mass="19842">MQRVLVIGPCGSGKSTLAFALGKRLDLPVHHLDAVLWLPGWHEMERAEYLRHQEEIVAGERWIIDGTHGSSLQLRLPQADTVVYLDFPIPLCLWRIVRRVWTWRGRTRPDMGEDCPERFDLSFLWYVANWNTGPRVRLHRQLEGHWDKVERLRSPRALERWMDSLRAD</sequence>
<dbReference type="PANTHER" id="PTHR37816">
    <property type="entry name" value="YALI0E33011P"/>
    <property type="match status" value="1"/>
</dbReference>
<reference evidence="2" key="1">
    <citation type="journal article" date="2019" name="Int. J. Syst. Evol. Microbiol.">
        <title>The Global Catalogue of Microorganisms (GCM) 10K type strain sequencing project: providing services to taxonomists for standard genome sequencing and annotation.</title>
        <authorList>
            <consortium name="The Broad Institute Genomics Platform"/>
            <consortium name="The Broad Institute Genome Sequencing Center for Infectious Disease"/>
            <person name="Wu L."/>
            <person name="Ma J."/>
        </authorList>
    </citation>
    <scope>NUCLEOTIDE SEQUENCE [LARGE SCALE GENOMIC DNA]</scope>
    <source>
        <strain evidence="2">CGMCC 1.15297</strain>
    </source>
</reference>
<evidence type="ECO:0000313" key="2">
    <source>
        <dbReference type="Proteomes" id="UP000603317"/>
    </source>
</evidence>
<dbReference type="Proteomes" id="UP000603317">
    <property type="component" value="Unassembled WGS sequence"/>
</dbReference>
<proteinExistence type="predicted"/>
<dbReference type="PANTHER" id="PTHR37816:SF3">
    <property type="entry name" value="MODULATES DNA TOPOLOGY"/>
    <property type="match status" value="1"/>
</dbReference>
<accession>A0ABQ1F8X7</accession>
<dbReference type="RefSeq" id="WP_188641685.1">
    <property type="nucleotide sequence ID" value="NZ_BMID01000001.1"/>
</dbReference>
<dbReference type="InterPro" id="IPR027417">
    <property type="entry name" value="P-loop_NTPase"/>
</dbReference>
<protein>
    <submittedName>
        <fullName evidence="1">Topology modulation protein</fullName>
    </submittedName>
</protein>
<comment type="caution">
    <text evidence="1">The sequence shown here is derived from an EMBL/GenBank/DDBJ whole genome shotgun (WGS) entry which is preliminary data.</text>
</comment>
<dbReference type="Gene3D" id="3.40.50.300">
    <property type="entry name" value="P-loop containing nucleotide triphosphate hydrolases"/>
    <property type="match status" value="1"/>
</dbReference>
<name>A0ABQ1F8X7_9SPHN</name>
<keyword evidence="2" id="KW-1185">Reference proteome</keyword>
<dbReference type="InterPro" id="IPR052922">
    <property type="entry name" value="Cytidylate_Kinase-2"/>
</dbReference>
<dbReference type="SUPFAM" id="SSF52540">
    <property type="entry name" value="P-loop containing nucleoside triphosphate hydrolases"/>
    <property type="match status" value="1"/>
</dbReference>
<organism evidence="1 2">
    <name type="scientific">Blastomonas marina</name>
    <dbReference type="NCBI Taxonomy" id="1867408"/>
    <lineage>
        <taxon>Bacteria</taxon>
        <taxon>Pseudomonadati</taxon>
        <taxon>Pseudomonadota</taxon>
        <taxon>Alphaproteobacteria</taxon>
        <taxon>Sphingomonadales</taxon>
        <taxon>Sphingomonadaceae</taxon>
        <taxon>Blastomonas</taxon>
    </lineage>
</organism>
<gene>
    <name evidence="1" type="ORF">GCM10010923_10310</name>
</gene>